<dbReference type="AlphaFoldDB" id="A0A4T1ZY32"/>
<keyword evidence="1" id="KW-0472">Membrane</keyword>
<name>A0A4T1ZY32_9PSED</name>
<comment type="caution">
    <text evidence="2">The sequence shown here is derived from an EMBL/GenBank/DDBJ whole genome shotgun (WGS) entry which is preliminary data.</text>
</comment>
<dbReference type="Pfam" id="PF06611">
    <property type="entry name" value="DUF1145"/>
    <property type="match status" value="1"/>
</dbReference>
<feature type="transmembrane region" description="Helical" evidence="1">
    <location>
        <begin position="31"/>
        <end position="53"/>
    </location>
</feature>
<dbReference type="RefSeq" id="WP_136662465.1">
    <property type="nucleotide sequence ID" value="NZ_RFLV01000001.1"/>
</dbReference>
<keyword evidence="3" id="KW-1185">Reference proteome</keyword>
<evidence type="ECO:0000256" key="1">
    <source>
        <dbReference type="SAM" id="Phobius"/>
    </source>
</evidence>
<keyword evidence="1" id="KW-0812">Transmembrane</keyword>
<evidence type="ECO:0000313" key="3">
    <source>
        <dbReference type="Proteomes" id="UP000307541"/>
    </source>
</evidence>
<reference evidence="2 3" key="1">
    <citation type="submission" date="2018-10" db="EMBL/GenBank/DDBJ databases">
        <title>Pseudomonas leptonychotis sp. nov., isolated from Weddell seals in Antarctica.</title>
        <authorList>
            <person name="Novakova D."/>
            <person name="Svec P."/>
            <person name="Kralova S."/>
            <person name="Kristofova L."/>
            <person name="Zeman M."/>
            <person name="Pantucek R."/>
            <person name="Maslanova I."/>
            <person name="Sedlacek I."/>
        </authorList>
    </citation>
    <scope>NUCLEOTIDE SEQUENCE [LARGE SCALE GENOMIC DNA]</scope>
    <source>
        <strain evidence="2 3">CCM 8849</strain>
    </source>
</reference>
<dbReference type="EMBL" id="RFLV01000001">
    <property type="protein sequence ID" value="TIH09177.1"/>
    <property type="molecule type" value="Genomic_DNA"/>
</dbReference>
<dbReference type="PANTHER" id="PTHR38775">
    <property type="entry name" value="INNER MEMBRANE PROTEIN-RELATED"/>
    <property type="match status" value="1"/>
</dbReference>
<protein>
    <submittedName>
        <fullName evidence="2">DUF1145 domain-containing protein</fullName>
    </submittedName>
</protein>
<dbReference type="InterPro" id="IPR009525">
    <property type="entry name" value="DUF1145"/>
</dbReference>
<dbReference type="Proteomes" id="UP000307541">
    <property type="component" value="Unassembled WGS sequence"/>
</dbReference>
<sequence length="104" mass="11342">MKLFLTVGKVLTALFWGVVLANLLQPFAQPFTLLLNAAGVFILLVHALELWLFDKRIAASAQPAQTRIQILLFGVFQLLGMPAEGTVTAPEQPLEALQLEAENA</sequence>
<organism evidence="2 3">
    <name type="scientific">Pseudomonas leptonychotis</name>
    <dbReference type="NCBI Taxonomy" id="2448482"/>
    <lineage>
        <taxon>Bacteria</taxon>
        <taxon>Pseudomonadati</taxon>
        <taxon>Pseudomonadota</taxon>
        <taxon>Gammaproteobacteria</taxon>
        <taxon>Pseudomonadales</taxon>
        <taxon>Pseudomonadaceae</taxon>
        <taxon>Pseudomonas</taxon>
    </lineage>
</organism>
<accession>A0A4T1ZY32</accession>
<proteinExistence type="predicted"/>
<keyword evidence="1" id="KW-1133">Transmembrane helix</keyword>
<gene>
    <name evidence="2" type="ORF">D8779_00180</name>
</gene>
<evidence type="ECO:0000313" key="2">
    <source>
        <dbReference type="EMBL" id="TIH09177.1"/>
    </source>
</evidence>
<dbReference type="OrthoDB" id="7032679at2"/>
<dbReference type="PANTHER" id="PTHR38775:SF1">
    <property type="entry name" value="INNER MEMBRANE PROTEIN"/>
    <property type="match status" value="1"/>
</dbReference>